<protein>
    <submittedName>
        <fullName evidence="3">Uncharacterized protein</fullName>
    </submittedName>
</protein>
<accession>A0A5J6VNL0</accession>
<proteinExistence type="predicted"/>
<keyword evidence="1" id="KW-0175">Coiled coil</keyword>
<organism evidence="3">
    <name type="scientific">Megaviridae environmental sample</name>
    <dbReference type="NCBI Taxonomy" id="1737588"/>
    <lineage>
        <taxon>Viruses</taxon>
        <taxon>Varidnaviria</taxon>
        <taxon>Bamfordvirae</taxon>
        <taxon>Nucleocytoviricota</taxon>
        <taxon>Megaviricetes</taxon>
        <taxon>Imitervirales</taxon>
        <taxon>Mimiviridae</taxon>
        <taxon>environmental samples</taxon>
    </lineage>
</organism>
<name>A0A5J6VNL0_9VIRU</name>
<feature type="region of interest" description="Disordered" evidence="2">
    <location>
        <begin position="310"/>
        <end position="331"/>
    </location>
</feature>
<evidence type="ECO:0000313" key="3">
    <source>
        <dbReference type="EMBL" id="QFG75177.1"/>
    </source>
</evidence>
<feature type="coiled-coil region" evidence="1">
    <location>
        <begin position="243"/>
        <end position="270"/>
    </location>
</feature>
<dbReference type="EMBL" id="MN448301">
    <property type="protein sequence ID" value="QFG75177.1"/>
    <property type="molecule type" value="Genomic_DNA"/>
</dbReference>
<reference evidence="3" key="1">
    <citation type="journal article" date="2019" name="Philos. Trans. R. Soc. Lond., B, Biol. Sci.">
        <title>Targeted metagenomic recovery of four divergent viruses reveals shared and distinctive characteristics of giant viruses of marine eukaryotes.</title>
        <authorList>
            <person name="Needham D.M."/>
            <person name="Poirier C."/>
            <person name="Hehenberger E."/>
            <person name="Jimenez V."/>
            <person name="Swalwell J.E."/>
            <person name="Santoro A.E."/>
            <person name="Worden A.Z."/>
        </authorList>
    </citation>
    <scope>NUCLEOTIDE SEQUENCE</scope>
    <source>
        <strain evidence="3">OPacV-421</strain>
    </source>
</reference>
<evidence type="ECO:0000256" key="2">
    <source>
        <dbReference type="SAM" id="MobiDB-lite"/>
    </source>
</evidence>
<sequence length="331" mass="36198">MSNHCNSTTLSTIKFDPSLSCLNSCNKTKLKDDLKSVLKMVSSDTQTPQLVSTIHQNILHNVDLNSNALKTDTTTDPDTLTLNYNQDDFKEESPNHLSLKKPIDFDFNNSIVSDSGLAVEGDKLKLNVQHSEFKIIDNKLSLHQEYITLNDNDTYTFNTKQSGQTLDDGGVSIDDNSSLQFHNNSIIKIDNNTPNNANSLNKCESTAENTQTLNTFKYFIGINKCGNPKFLELPAAFLNEGTLDNLTTQVNQLEAEYNCFNSKLKELEEKLNIFLPSEYKIDIDINTTMCNIIGMDTNICCSSSPSCGSSSSSGGAHASASAGNASACASA</sequence>
<evidence type="ECO:0000256" key="1">
    <source>
        <dbReference type="SAM" id="Coils"/>
    </source>
</evidence>